<feature type="compositionally biased region" description="Basic and acidic residues" evidence="5">
    <location>
        <begin position="496"/>
        <end position="513"/>
    </location>
</feature>
<sequence>MSKEGDRASVLRTTKVRTRLRGDASWLQRSNDSKDETQEEKPWIAEVKASRLSGAPADTSPVSSPTNSTPPPTKSDTERQPTSGYLIRGVFTKVDKPPPSSPSNGFSKTPQFNKKPSETYKKIAPHTVRSAAEKQEGQLSLEELEKRTEKASNVLTKSAARQRSYVLSAAKKYESQETPDTSLSNSSPAFVATRVEITDDDEPSETPAPASAVLPSPVVPVTSVASKPAPEPQKIADTSTKTAAAVSVNEPVAPKLEKKATPEPAKEETPQVSVTQEQPTFDTKVAAPLPELIKDCLQVASKEPQPKESGQTKTPLVDLSPPSKPPISSNQKSPESTTATSPVPTSTVTKSPAPVSPDVTSTPEKSDVKVSPVPTSTVTTSTVPTSTVPTSTVTKSPAPVSPDVASTPEKSDVKVSSVPTSTVTKSPVPVPAVTESGLNTKPEPKMEPEPQTKLPPKPSSAADTLPALSNTLISFDTSSSSSFKNDEEALANQKGDSADDHPTENSAEQKPDSELNNCEPITDDLLGFTDGPEEPAEPVPPSPGRWSQDLLGGMDSKPNPVKTSGTLDLLANDVIVRGTEAHSLSMQREEEKQTDKTAKETQSEEDNADPWSSRVTTVTTVVTKSSSADPFDPYPIGTTSPNSSSDLRQPLSDSSINSMGSNALRSLADDIIPFNTDKTSTQRSWETNTVQESNTEESQEAQPEAEGQAEDQQTVIMFERKSLENDSPWDRWTSPTVYTIPTEEEEDDDEEEEEEKQEEEQGRYLRTEDTQTVTTITTIREIRSEPEPSMDRFDTYSRTIREEEQRVKTPEPETKKPFVFVKEYVNATQNPRDTLNRSDYLTSSSTSYSYSSPSLYSSYSRIPPSSTCTYCGEQVGNDAKITIEHLNINCHPSCFKCDMCKKPMGDLLHSMFLHGGKVHCETCYRAI</sequence>
<feature type="region of interest" description="Disordered" evidence="5">
    <location>
        <begin position="580"/>
        <end position="660"/>
    </location>
</feature>
<feature type="compositionally biased region" description="Polar residues" evidence="5">
    <location>
        <begin position="676"/>
        <end position="693"/>
    </location>
</feature>
<feature type="region of interest" description="Disordered" evidence="5">
    <location>
        <begin position="674"/>
        <end position="765"/>
    </location>
</feature>
<feature type="region of interest" description="Disordered" evidence="5">
    <location>
        <begin position="197"/>
        <end position="565"/>
    </location>
</feature>
<dbReference type="GO" id="GO:0046872">
    <property type="term" value="F:metal ion binding"/>
    <property type="evidence" value="ECO:0007669"/>
    <property type="project" value="UniProtKB-KW"/>
</dbReference>
<evidence type="ECO:0000256" key="3">
    <source>
        <dbReference type="ARBA" id="ARBA00023038"/>
    </source>
</evidence>
<keyword evidence="3 4" id="KW-0440">LIM domain</keyword>
<name>A0A9Y3V6C2_9CICH</name>
<feature type="compositionally biased region" description="Low complexity" evidence="5">
    <location>
        <begin position="612"/>
        <end position="627"/>
    </location>
</feature>
<feature type="region of interest" description="Disordered" evidence="5">
    <location>
        <begin position="1"/>
        <end position="137"/>
    </location>
</feature>
<feature type="compositionally biased region" description="Low complexity" evidence="5">
    <location>
        <begin position="414"/>
        <end position="434"/>
    </location>
</feature>
<evidence type="ECO:0000256" key="2">
    <source>
        <dbReference type="ARBA" id="ARBA00022833"/>
    </source>
</evidence>
<dbReference type="CDD" id="cd08368">
    <property type="entry name" value="LIM"/>
    <property type="match status" value="1"/>
</dbReference>
<feature type="domain" description="LIM zinc-binding" evidence="6">
    <location>
        <begin position="866"/>
        <end position="927"/>
    </location>
</feature>
<feature type="compositionally biased region" description="Polar residues" evidence="5">
    <location>
        <begin position="467"/>
        <end position="477"/>
    </location>
</feature>
<evidence type="ECO:0000313" key="7">
    <source>
        <dbReference type="Proteomes" id="UP000695023"/>
    </source>
</evidence>
<keyword evidence="1 4" id="KW-0479">Metal-binding</keyword>
<feature type="compositionally biased region" description="Basic and acidic residues" evidence="5">
    <location>
        <begin position="31"/>
        <end position="43"/>
    </location>
</feature>
<feature type="compositionally biased region" description="Acidic residues" evidence="5">
    <location>
        <begin position="742"/>
        <end position="758"/>
    </location>
</feature>
<feature type="compositionally biased region" description="Basic and acidic residues" evidence="5">
    <location>
        <begin position="255"/>
        <end position="269"/>
    </location>
</feature>
<feature type="compositionally biased region" description="Polar residues" evidence="5">
    <location>
        <begin position="102"/>
        <end position="114"/>
    </location>
</feature>
<gene>
    <name evidence="8" type="primary">znf185</name>
</gene>
<dbReference type="InterPro" id="IPR001781">
    <property type="entry name" value="Znf_LIM"/>
</dbReference>
<evidence type="ECO:0000256" key="5">
    <source>
        <dbReference type="SAM" id="MobiDB-lite"/>
    </source>
</evidence>
<feature type="compositionally biased region" description="Low complexity" evidence="5">
    <location>
        <begin position="333"/>
        <end position="357"/>
    </location>
</feature>
<organism evidence="7 8">
    <name type="scientific">Pundamilia nyererei</name>
    <dbReference type="NCBI Taxonomy" id="303518"/>
    <lineage>
        <taxon>Eukaryota</taxon>
        <taxon>Metazoa</taxon>
        <taxon>Chordata</taxon>
        <taxon>Craniata</taxon>
        <taxon>Vertebrata</taxon>
        <taxon>Euteleostomi</taxon>
        <taxon>Actinopterygii</taxon>
        <taxon>Neopterygii</taxon>
        <taxon>Teleostei</taxon>
        <taxon>Neoteleostei</taxon>
        <taxon>Acanthomorphata</taxon>
        <taxon>Ovalentaria</taxon>
        <taxon>Cichlomorphae</taxon>
        <taxon>Cichliformes</taxon>
        <taxon>Cichlidae</taxon>
        <taxon>African cichlids</taxon>
        <taxon>Pseudocrenilabrinae</taxon>
        <taxon>Haplochromini</taxon>
        <taxon>Pundamilia</taxon>
    </lineage>
</organism>
<dbReference type="CTD" id="7739"/>
<proteinExistence type="predicted"/>
<evidence type="ECO:0000256" key="1">
    <source>
        <dbReference type="ARBA" id="ARBA00022723"/>
    </source>
</evidence>
<dbReference type="AlphaFoldDB" id="A0A9Y3V6C2"/>
<feature type="compositionally biased region" description="Basic and acidic residues" evidence="5">
    <location>
        <begin position="587"/>
        <end position="602"/>
    </location>
</feature>
<dbReference type="Proteomes" id="UP000695023">
    <property type="component" value="Unplaced"/>
</dbReference>
<dbReference type="PROSITE" id="PS00478">
    <property type="entry name" value="LIM_DOMAIN_1"/>
    <property type="match status" value="1"/>
</dbReference>
<accession>A0A9Y3V6C2</accession>
<protein>
    <submittedName>
        <fullName evidence="8">Zinc finger protein 185 isoform X1</fullName>
    </submittedName>
</protein>
<feature type="compositionally biased region" description="Polar residues" evidence="5">
    <location>
        <begin position="637"/>
        <end position="660"/>
    </location>
</feature>
<evidence type="ECO:0000256" key="4">
    <source>
        <dbReference type="PROSITE-ProRule" id="PRU00125"/>
    </source>
</evidence>
<dbReference type="PANTHER" id="PTHR15468:SF2">
    <property type="entry name" value="ZINC FINGER PROTEIN 185"/>
    <property type="match status" value="1"/>
</dbReference>
<evidence type="ECO:0000259" key="6">
    <source>
        <dbReference type="PROSITE" id="PS50023"/>
    </source>
</evidence>
<keyword evidence="7" id="KW-1185">Reference proteome</keyword>
<dbReference type="RefSeq" id="XP_005719779.2">
    <property type="nucleotide sequence ID" value="XM_005719722.2"/>
</dbReference>
<dbReference type="PROSITE" id="PS50023">
    <property type="entry name" value="LIM_DOMAIN_2"/>
    <property type="match status" value="1"/>
</dbReference>
<evidence type="ECO:0000313" key="8">
    <source>
        <dbReference type="RefSeq" id="XP_005719779.2"/>
    </source>
</evidence>
<dbReference type="InterPro" id="IPR052621">
    <property type="entry name" value="Cell_Prolif/Cornif_Regul"/>
</dbReference>
<dbReference type="SMART" id="SM00132">
    <property type="entry name" value="LIM"/>
    <property type="match status" value="1"/>
</dbReference>
<feature type="compositionally biased region" description="Low complexity" evidence="5">
    <location>
        <begin position="700"/>
        <end position="713"/>
    </location>
</feature>
<dbReference type="PANTHER" id="PTHR15468">
    <property type="entry name" value="ZNF185"/>
    <property type="match status" value="1"/>
</dbReference>
<dbReference type="Pfam" id="PF00412">
    <property type="entry name" value="LIM"/>
    <property type="match status" value="1"/>
</dbReference>
<feature type="compositionally biased region" description="Low complexity" evidence="5">
    <location>
        <begin position="370"/>
        <end position="402"/>
    </location>
</feature>
<feature type="compositionally biased region" description="Polar residues" evidence="5">
    <location>
        <begin position="271"/>
        <end position="281"/>
    </location>
</feature>
<feature type="compositionally biased region" description="Low complexity" evidence="5">
    <location>
        <begin position="207"/>
        <end position="228"/>
    </location>
</feature>
<dbReference type="Gene3D" id="2.10.110.10">
    <property type="entry name" value="Cysteine Rich Protein"/>
    <property type="match status" value="1"/>
</dbReference>
<keyword evidence="2 4" id="KW-0862">Zinc</keyword>
<reference evidence="8" key="1">
    <citation type="submission" date="2025-08" db="UniProtKB">
        <authorList>
            <consortium name="RefSeq"/>
        </authorList>
    </citation>
    <scope>IDENTIFICATION</scope>
</reference>